<sequence>MEKALTMKRHMIVSASLAAALFAGPAMADDHTGDVTLELQSISAMNQTGQPDPSRDADCQSTYGDWIGQSVTTEYRIDPQSMMMSANSTVQGTAVDLFPLGIQGIYAFMSDGVPAALEEQHVFRVMFQISMGYDHPESRVMTTLDDTTNCLIES</sequence>
<feature type="signal peptide" evidence="1">
    <location>
        <begin position="1"/>
        <end position="28"/>
    </location>
</feature>
<evidence type="ECO:0000313" key="3">
    <source>
        <dbReference type="Proteomes" id="UP001143486"/>
    </source>
</evidence>
<keyword evidence="1" id="KW-0732">Signal</keyword>
<proteinExistence type="predicted"/>
<dbReference type="EMBL" id="BSFE01000002">
    <property type="protein sequence ID" value="GLK51677.1"/>
    <property type="molecule type" value="Genomic_DNA"/>
</dbReference>
<accession>A0A9W6IJW4</accession>
<comment type="caution">
    <text evidence="2">The sequence shown here is derived from an EMBL/GenBank/DDBJ whole genome shotgun (WGS) entry which is preliminary data.</text>
</comment>
<name>A0A9W6IJW4_9PROT</name>
<gene>
    <name evidence="2" type="ORF">GCM10017621_11850</name>
</gene>
<protein>
    <submittedName>
        <fullName evidence="2">Uncharacterized protein</fullName>
    </submittedName>
</protein>
<evidence type="ECO:0000313" key="2">
    <source>
        <dbReference type="EMBL" id="GLK51677.1"/>
    </source>
</evidence>
<dbReference type="AlphaFoldDB" id="A0A9W6IJW4"/>
<organism evidence="2 3">
    <name type="scientific">Maricaulis virginensis</name>
    <dbReference type="NCBI Taxonomy" id="144022"/>
    <lineage>
        <taxon>Bacteria</taxon>
        <taxon>Pseudomonadati</taxon>
        <taxon>Pseudomonadota</taxon>
        <taxon>Alphaproteobacteria</taxon>
        <taxon>Maricaulales</taxon>
        <taxon>Maricaulaceae</taxon>
        <taxon>Maricaulis</taxon>
    </lineage>
</organism>
<dbReference type="Proteomes" id="UP001143486">
    <property type="component" value="Unassembled WGS sequence"/>
</dbReference>
<keyword evidence="3" id="KW-1185">Reference proteome</keyword>
<reference evidence="2" key="2">
    <citation type="submission" date="2023-01" db="EMBL/GenBank/DDBJ databases">
        <authorList>
            <person name="Sun Q."/>
            <person name="Evtushenko L."/>
        </authorList>
    </citation>
    <scope>NUCLEOTIDE SEQUENCE</scope>
    <source>
        <strain evidence="2">VKM B-1513</strain>
    </source>
</reference>
<reference evidence="2" key="1">
    <citation type="journal article" date="2014" name="Int. J. Syst. Evol. Microbiol.">
        <title>Complete genome sequence of Corynebacterium casei LMG S-19264T (=DSM 44701T), isolated from a smear-ripened cheese.</title>
        <authorList>
            <consortium name="US DOE Joint Genome Institute (JGI-PGF)"/>
            <person name="Walter F."/>
            <person name="Albersmeier A."/>
            <person name="Kalinowski J."/>
            <person name="Ruckert C."/>
        </authorList>
    </citation>
    <scope>NUCLEOTIDE SEQUENCE</scope>
    <source>
        <strain evidence="2">VKM B-1513</strain>
    </source>
</reference>
<feature type="chain" id="PRO_5040843644" evidence="1">
    <location>
        <begin position="29"/>
        <end position="154"/>
    </location>
</feature>
<evidence type="ECO:0000256" key="1">
    <source>
        <dbReference type="SAM" id="SignalP"/>
    </source>
</evidence>